<feature type="transmembrane region" description="Helical" evidence="1">
    <location>
        <begin position="12"/>
        <end position="32"/>
    </location>
</feature>
<dbReference type="AlphaFoldDB" id="A0A4Q8LHE7"/>
<dbReference type="EMBL" id="SHMC01000001">
    <property type="protein sequence ID" value="TAA28508.1"/>
    <property type="molecule type" value="Genomic_DNA"/>
</dbReference>
<comment type="caution">
    <text evidence="2">The sequence shown here is derived from an EMBL/GenBank/DDBJ whole genome shotgun (WGS) entry which is preliminary data.</text>
</comment>
<organism evidence="2 3">
    <name type="scientific">Pseudoxanthomonas winnipegensis</name>
    <dbReference type="NCBI Taxonomy" id="2480810"/>
    <lineage>
        <taxon>Bacteria</taxon>
        <taxon>Pseudomonadati</taxon>
        <taxon>Pseudomonadota</taxon>
        <taxon>Gammaproteobacteria</taxon>
        <taxon>Lysobacterales</taxon>
        <taxon>Lysobacteraceae</taxon>
        <taxon>Pseudoxanthomonas</taxon>
    </lineage>
</organism>
<evidence type="ECO:0000256" key="1">
    <source>
        <dbReference type="SAM" id="Phobius"/>
    </source>
</evidence>
<proteinExistence type="predicted"/>
<sequence length="170" mass="18147">MAAVEQGRALSRWAGIGLVACALGFAAFYALLFRRDNAAPVVAGAAVATPAPGAFLYATERCVVDDEHLRVQGWAIRKGHGWPIGGNRVVLRLADGRLRALDTAWQARPQLAPLLKARTGEKRTYYAPGFGASLNLRVAGVPLQGARLLLDWRAGDRHALLPLDCAGLSP</sequence>
<accession>A0A4Q8LHE7</accession>
<evidence type="ECO:0000313" key="3">
    <source>
        <dbReference type="Proteomes" id="UP000292627"/>
    </source>
</evidence>
<reference evidence="2 3" key="1">
    <citation type="submission" date="2019-02" db="EMBL/GenBank/DDBJ databases">
        <title>WGS of Pseudoxanthomonas species novum from clinical isolates.</title>
        <authorList>
            <person name="Bernier A.-M."/>
            <person name="Bernard K."/>
            <person name="Vachon A."/>
        </authorList>
    </citation>
    <scope>NUCLEOTIDE SEQUENCE [LARGE SCALE GENOMIC DNA]</scope>
    <source>
        <strain evidence="2 3">NML171200</strain>
    </source>
</reference>
<keyword evidence="1" id="KW-0812">Transmembrane</keyword>
<dbReference type="RefSeq" id="WP_130550041.1">
    <property type="nucleotide sequence ID" value="NZ_SHMC01000001.1"/>
</dbReference>
<dbReference type="Proteomes" id="UP000292627">
    <property type="component" value="Unassembled WGS sequence"/>
</dbReference>
<gene>
    <name evidence="2" type="ORF">EA660_02675</name>
</gene>
<evidence type="ECO:0000313" key="2">
    <source>
        <dbReference type="EMBL" id="TAA28508.1"/>
    </source>
</evidence>
<protein>
    <submittedName>
        <fullName evidence="2">Uncharacterized protein</fullName>
    </submittedName>
</protein>
<keyword evidence="1" id="KW-1133">Transmembrane helix</keyword>
<keyword evidence="1" id="KW-0472">Membrane</keyword>
<dbReference type="OrthoDB" id="5988529at2"/>
<name>A0A4Q8LHE7_9GAMM</name>